<name>I3D0U3_9ARCH</name>
<sequence length="145" mass="17122">METETRVLTKDEPKNEEKSKISICDLTKNNTSEILQKMEYQLPVYLQGYTDLFTKYLHSFNTTFGTCRISEKQFFDRLGINHQVMEEIAEYWNFAKNLTIIQIETCSKFVQDYIDFRISTIDSLDKSMTSALEYYSKALSEFNKK</sequence>
<reference evidence="1 2" key="1">
    <citation type="journal article" date="2012" name="J. Bacteriol.">
        <title>Genome sequence of "Candidatus Nitrosopumilus salaria" BD31, an ammonia-oxidizing archaeon from the San Francisco Bay estuary.</title>
        <authorList>
            <person name="Mosier A.C."/>
            <person name="Allen E.E."/>
            <person name="Kim M."/>
            <person name="Ferriera S."/>
            <person name="Francis C.A."/>
        </authorList>
    </citation>
    <scope>NUCLEOTIDE SEQUENCE [LARGE SCALE GENOMIC DNA]</scope>
    <source>
        <strain evidence="1 2">BD31</strain>
    </source>
</reference>
<organism evidence="1 2">
    <name type="scientific">Candidatus Nitrosopumilus salarius BD31</name>
    <dbReference type="NCBI Taxonomy" id="859350"/>
    <lineage>
        <taxon>Archaea</taxon>
        <taxon>Nitrososphaerota</taxon>
        <taxon>Nitrososphaeria</taxon>
        <taxon>Nitrosopumilales</taxon>
        <taxon>Nitrosopumilaceae</taxon>
        <taxon>Nitrosopumilus</taxon>
    </lineage>
</organism>
<protein>
    <submittedName>
        <fullName evidence="1">Uncharacterized protein</fullName>
    </submittedName>
</protein>
<dbReference type="EMBL" id="AEXL02000130">
    <property type="protein sequence ID" value="EIJ65336.1"/>
    <property type="molecule type" value="Genomic_DNA"/>
</dbReference>
<dbReference type="Proteomes" id="UP000003423">
    <property type="component" value="Unassembled WGS sequence"/>
</dbReference>
<dbReference type="RefSeq" id="WP_008300817.1">
    <property type="nucleotide sequence ID" value="NZ_AEXL02000130.1"/>
</dbReference>
<accession>I3D0U3</accession>
<dbReference type="AlphaFoldDB" id="I3D0U3"/>
<dbReference type="OrthoDB" id="9885at2157"/>
<evidence type="ECO:0000313" key="2">
    <source>
        <dbReference type="Proteomes" id="UP000003423"/>
    </source>
</evidence>
<gene>
    <name evidence="1" type="ORF">BD31_I0986</name>
</gene>
<dbReference type="PATRIC" id="fig|859350.6.peg.1597"/>
<keyword evidence="2" id="KW-1185">Reference proteome</keyword>
<comment type="caution">
    <text evidence="1">The sequence shown here is derived from an EMBL/GenBank/DDBJ whole genome shotgun (WGS) entry which is preliminary data.</text>
</comment>
<evidence type="ECO:0000313" key="1">
    <source>
        <dbReference type="EMBL" id="EIJ65336.1"/>
    </source>
</evidence>
<proteinExistence type="predicted"/>